<dbReference type="SUPFAM" id="SSF82771">
    <property type="entry name" value="GIY-YIG endonuclease"/>
    <property type="match status" value="1"/>
</dbReference>
<name>A0ABN8MZ86_9CNID</name>
<feature type="non-terminal residue" evidence="2">
    <location>
        <position position="1"/>
    </location>
</feature>
<comment type="caution">
    <text evidence="2">The sequence shown here is derived from an EMBL/GenBank/DDBJ whole genome shotgun (WGS) entry which is preliminary data.</text>
</comment>
<evidence type="ECO:0000313" key="2">
    <source>
        <dbReference type="EMBL" id="CAH3039194.1"/>
    </source>
</evidence>
<dbReference type="Gene3D" id="3.40.1440.10">
    <property type="entry name" value="GIY-YIG endonuclease"/>
    <property type="match status" value="1"/>
</dbReference>
<evidence type="ECO:0000313" key="3">
    <source>
        <dbReference type="Proteomes" id="UP001159405"/>
    </source>
</evidence>
<feature type="domain" description="GIY-YIG" evidence="1">
    <location>
        <begin position="58"/>
        <end position="146"/>
    </location>
</feature>
<organism evidence="2 3">
    <name type="scientific">Porites lobata</name>
    <dbReference type="NCBI Taxonomy" id="104759"/>
    <lineage>
        <taxon>Eukaryota</taxon>
        <taxon>Metazoa</taxon>
        <taxon>Cnidaria</taxon>
        <taxon>Anthozoa</taxon>
        <taxon>Hexacorallia</taxon>
        <taxon>Scleractinia</taxon>
        <taxon>Fungiina</taxon>
        <taxon>Poritidae</taxon>
        <taxon>Porites</taxon>
    </lineage>
</organism>
<protein>
    <recommendedName>
        <fullName evidence="1">GIY-YIG domain-containing protein</fullName>
    </recommendedName>
</protein>
<dbReference type="EMBL" id="CALNXK010000007">
    <property type="protein sequence ID" value="CAH3039194.1"/>
    <property type="molecule type" value="Genomic_DNA"/>
</dbReference>
<evidence type="ECO:0000259" key="1">
    <source>
        <dbReference type="Pfam" id="PF01541"/>
    </source>
</evidence>
<gene>
    <name evidence="2" type="ORF">PLOB_00043052</name>
</gene>
<accession>A0ABN8MZ86</accession>
<keyword evidence="3" id="KW-1185">Reference proteome</keyword>
<dbReference type="InterPro" id="IPR035901">
    <property type="entry name" value="GIY-YIG_endonuc_sf"/>
</dbReference>
<sequence length="158" mass="18025">GPNFAISPHTTSPGAHTHAEKTVSLLNTYLTDKLHTPAFHATSETRLITHHIDCNSKNVIYMIQCNHCSKQYTGETKRRLKYRFNEHLRPVDNPSSISKPTTVLEHFLTNDHSANDFRLIPLEFIKSNRGSVRKAREAHLIERGKTLEPSGINKRDEM</sequence>
<proteinExistence type="predicted"/>
<dbReference type="Proteomes" id="UP001159405">
    <property type="component" value="Unassembled WGS sequence"/>
</dbReference>
<reference evidence="2 3" key="1">
    <citation type="submission" date="2022-05" db="EMBL/GenBank/DDBJ databases">
        <authorList>
            <consortium name="Genoscope - CEA"/>
            <person name="William W."/>
        </authorList>
    </citation>
    <scope>NUCLEOTIDE SEQUENCE [LARGE SCALE GENOMIC DNA]</scope>
</reference>
<dbReference type="Pfam" id="PF01541">
    <property type="entry name" value="GIY-YIG"/>
    <property type="match status" value="1"/>
</dbReference>
<dbReference type="InterPro" id="IPR000305">
    <property type="entry name" value="GIY-YIG_endonuc"/>
</dbReference>
<dbReference type="CDD" id="cd10442">
    <property type="entry name" value="GIY-YIG_PLEs"/>
    <property type="match status" value="1"/>
</dbReference>